<comment type="caution">
    <text evidence="1">The sequence shown here is derived from an EMBL/GenBank/DDBJ whole genome shotgun (WGS) entry which is preliminary data.</text>
</comment>
<evidence type="ECO:0000313" key="1">
    <source>
        <dbReference type="EMBL" id="KKL06901.1"/>
    </source>
</evidence>
<organism evidence="1">
    <name type="scientific">marine sediment metagenome</name>
    <dbReference type="NCBI Taxonomy" id="412755"/>
    <lineage>
        <taxon>unclassified sequences</taxon>
        <taxon>metagenomes</taxon>
        <taxon>ecological metagenomes</taxon>
    </lineage>
</organism>
<accession>A0A0F9CML7</accession>
<protein>
    <submittedName>
        <fullName evidence="1">Uncharacterized protein</fullName>
    </submittedName>
</protein>
<dbReference type="AlphaFoldDB" id="A0A0F9CML7"/>
<proteinExistence type="predicted"/>
<sequence length="450" mass="54211">MASLKISEKSESKSLILNLDFPVNYKLDRILAFKRYILDFGRDDSNKEDSFFQELESLKQFTITNKEKREEYINLVKFRRDLKKFIEQTVQEYLRVNYQTPEYKKISEKLKNVNIKQRLARRNKNKDKVQKLEKFISFLEEGEEIIKDEQYEIFEIKKKKDFEFLRTKLWRFWQEIYFYYKLSKSRIKTKLSGASEKLKENFEYKNRLNNEVNKINEKIEELLNFHKTFRNPNAIILLFKNSKQILETLKEYGENLKRELPKKVRKKNVEEILKKIELELNKKKIEEELISNVKDNNSLLLHDILSKSFINFKIFKIKSETNKLRRLSLVFDKTKLYENFYSSLVVSSQKKEFIQNFYSTKDSYLVFNYRSEELQALLKKNKLLPNNIVKTKYFGGFLGIKINFIEIATILFKSFTKNQPALTPNVRSTRFQRLRLDTKIKKRAAVSVFL</sequence>
<feature type="non-terminal residue" evidence="1">
    <location>
        <position position="450"/>
    </location>
</feature>
<reference evidence="1" key="1">
    <citation type="journal article" date="2015" name="Nature">
        <title>Complex archaea that bridge the gap between prokaryotes and eukaryotes.</title>
        <authorList>
            <person name="Spang A."/>
            <person name="Saw J.H."/>
            <person name="Jorgensen S.L."/>
            <person name="Zaremba-Niedzwiedzka K."/>
            <person name="Martijn J."/>
            <person name="Lind A.E."/>
            <person name="van Eijk R."/>
            <person name="Schleper C."/>
            <person name="Guy L."/>
            <person name="Ettema T.J."/>
        </authorList>
    </citation>
    <scope>NUCLEOTIDE SEQUENCE</scope>
</reference>
<name>A0A0F9CML7_9ZZZZ</name>
<dbReference type="EMBL" id="LAZR01043510">
    <property type="protein sequence ID" value="KKL06901.1"/>
    <property type="molecule type" value="Genomic_DNA"/>
</dbReference>
<gene>
    <name evidence="1" type="ORF">LCGC14_2591400</name>
</gene>